<dbReference type="EMBL" id="CP048113">
    <property type="protein sequence ID" value="QHS63142.1"/>
    <property type="molecule type" value="Genomic_DNA"/>
</dbReference>
<proteinExistence type="predicted"/>
<reference evidence="1 2" key="1">
    <citation type="submission" date="2020-01" db="EMBL/GenBank/DDBJ databases">
        <title>Complete genome sequence of Chitinophaga sp. H33E-04 isolated from quinoa roots.</title>
        <authorList>
            <person name="Weon H.-Y."/>
            <person name="Lee S.A."/>
        </authorList>
    </citation>
    <scope>NUCLEOTIDE SEQUENCE [LARGE SCALE GENOMIC DNA]</scope>
    <source>
        <strain evidence="1 2">H33E-04</strain>
    </source>
</reference>
<dbReference type="RefSeq" id="WP_162334865.1">
    <property type="nucleotide sequence ID" value="NZ_CP048113.1"/>
</dbReference>
<name>A0A6B9ZL75_9BACT</name>
<keyword evidence="2" id="KW-1185">Reference proteome</keyword>
<gene>
    <name evidence="1" type="ORF">GWR21_27210</name>
</gene>
<evidence type="ECO:0000313" key="1">
    <source>
        <dbReference type="EMBL" id="QHS63142.1"/>
    </source>
</evidence>
<dbReference type="KEGG" id="chih:GWR21_27210"/>
<evidence type="ECO:0000313" key="2">
    <source>
        <dbReference type="Proteomes" id="UP000476411"/>
    </source>
</evidence>
<accession>A0A6B9ZL75</accession>
<dbReference type="Proteomes" id="UP000476411">
    <property type="component" value="Chromosome"/>
</dbReference>
<protein>
    <submittedName>
        <fullName evidence="1">Uncharacterized protein</fullName>
    </submittedName>
</protein>
<organism evidence="1 2">
    <name type="scientific">Chitinophaga agri</name>
    <dbReference type="NCBI Taxonomy" id="2703787"/>
    <lineage>
        <taxon>Bacteria</taxon>
        <taxon>Pseudomonadati</taxon>
        <taxon>Bacteroidota</taxon>
        <taxon>Chitinophagia</taxon>
        <taxon>Chitinophagales</taxon>
        <taxon>Chitinophagaceae</taxon>
        <taxon>Chitinophaga</taxon>
    </lineage>
</organism>
<dbReference type="AlphaFoldDB" id="A0A6B9ZL75"/>
<sequence length="189" mass="20136">MAYVKDNPFMEGSSGTIAKKMNFRVKKNKTVIGKNPGARTGKPTDEQLAVQDRFTDAVLYAQYAMKDPQLKAQYQRAAKGGQTAYNAAFRDAATSPVIHEINISGYKGTVGNVIAIKARDVIPPKTVSVAILSAAGEELESGEAVPHQTDVRLCIYTVTAANAALPGTRIVVTATDHPGNSTEKETVVA</sequence>